<name>A0A239BUI7_9ACTN</name>
<reference evidence="4 5" key="1">
    <citation type="submission" date="2017-06" db="EMBL/GenBank/DDBJ databases">
        <authorList>
            <person name="Kim H.J."/>
            <person name="Triplett B.A."/>
        </authorList>
    </citation>
    <scope>NUCLEOTIDE SEQUENCE [LARGE SCALE GENOMIC DNA]</scope>
    <source>
        <strain evidence="4 5">CGMCC 4.1858</strain>
    </source>
</reference>
<dbReference type="SUPFAM" id="SSF55874">
    <property type="entry name" value="ATPase domain of HSP90 chaperone/DNA topoisomerase II/histidine kinase"/>
    <property type="match status" value="1"/>
</dbReference>
<feature type="region of interest" description="Disordered" evidence="2">
    <location>
        <begin position="1"/>
        <end position="24"/>
    </location>
</feature>
<feature type="domain" description="Histidine kinase/HSP90-like ATPase" evidence="3">
    <location>
        <begin position="29"/>
        <end position="141"/>
    </location>
</feature>
<dbReference type="InterPro" id="IPR050267">
    <property type="entry name" value="Anti-sigma-factor_SerPK"/>
</dbReference>
<gene>
    <name evidence="4" type="ORF">SAMN05216252_103207</name>
</gene>
<proteinExistence type="predicted"/>
<dbReference type="InterPro" id="IPR036890">
    <property type="entry name" value="HATPase_C_sf"/>
</dbReference>
<keyword evidence="1" id="KW-0723">Serine/threonine-protein kinase</keyword>
<dbReference type="AlphaFoldDB" id="A0A239BUI7"/>
<keyword evidence="5" id="KW-1185">Reference proteome</keyword>
<evidence type="ECO:0000256" key="1">
    <source>
        <dbReference type="ARBA" id="ARBA00022527"/>
    </source>
</evidence>
<dbReference type="PANTHER" id="PTHR35526:SF3">
    <property type="entry name" value="ANTI-SIGMA-F FACTOR RSBW"/>
    <property type="match status" value="1"/>
</dbReference>
<keyword evidence="4" id="KW-0418">Kinase</keyword>
<dbReference type="Gene3D" id="3.30.565.10">
    <property type="entry name" value="Histidine kinase-like ATPase, C-terminal domain"/>
    <property type="match status" value="1"/>
</dbReference>
<dbReference type="CDD" id="cd16936">
    <property type="entry name" value="HATPase_RsbW-like"/>
    <property type="match status" value="1"/>
</dbReference>
<dbReference type="OrthoDB" id="5244329at2"/>
<evidence type="ECO:0000256" key="2">
    <source>
        <dbReference type="SAM" id="MobiDB-lite"/>
    </source>
</evidence>
<dbReference type="EMBL" id="FZOF01000003">
    <property type="protein sequence ID" value="SNS11687.1"/>
    <property type="molecule type" value="Genomic_DNA"/>
</dbReference>
<protein>
    <submittedName>
        <fullName evidence="4">Anti-sigma regulatory factor (Ser/Thr protein kinase)</fullName>
    </submittedName>
</protein>
<organism evidence="4 5">
    <name type="scientific">Actinacidiphila glaucinigra</name>
    <dbReference type="NCBI Taxonomy" id="235986"/>
    <lineage>
        <taxon>Bacteria</taxon>
        <taxon>Bacillati</taxon>
        <taxon>Actinomycetota</taxon>
        <taxon>Actinomycetes</taxon>
        <taxon>Kitasatosporales</taxon>
        <taxon>Streptomycetaceae</taxon>
        <taxon>Actinacidiphila</taxon>
    </lineage>
</organism>
<dbReference type="RefSeq" id="WP_089222898.1">
    <property type="nucleotide sequence ID" value="NZ_FZOF01000003.1"/>
</dbReference>
<evidence type="ECO:0000313" key="4">
    <source>
        <dbReference type="EMBL" id="SNS11687.1"/>
    </source>
</evidence>
<evidence type="ECO:0000259" key="3">
    <source>
        <dbReference type="Pfam" id="PF13581"/>
    </source>
</evidence>
<evidence type="ECO:0000313" key="5">
    <source>
        <dbReference type="Proteomes" id="UP000198280"/>
    </source>
</evidence>
<dbReference type="InterPro" id="IPR003594">
    <property type="entry name" value="HATPase_dom"/>
</dbReference>
<dbReference type="PANTHER" id="PTHR35526">
    <property type="entry name" value="ANTI-SIGMA-F FACTOR RSBW-RELATED"/>
    <property type="match status" value="1"/>
</dbReference>
<dbReference type="Proteomes" id="UP000198280">
    <property type="component" value="Unassembled WGS sequence"/>
</dbReference>
<keyword evidence="4" id="KW-0808">Transferase</keyword>
<dbReference type="Pfam" id="PF13581">
    <property type="entry name" value="HATPase_c_2"/>
    <property type="match status" value="1"/>
</dbReference>
<sequence>MERQPVQPGGREAGGPVEARRLHRPLQHADLPAVADVRRLLREALRSWGVPALADTAELLTTELVTNALRHTDRGAVLTVTLQHGPAHCLRVEVRDFTTRHPRLRAPSDRRTSGRGLLLVQSLADAWGVRPDGDGTGKIVWFELDAGAG</sequence>
<accession>A0A239BUI7</accession>
<dbReference type="GO" id="GO:0004674">
    <property type="term" value="F:protein serine/threonine kinase activity"/>
    <property type="evidence" value="ECO:0007669"/>
    <property type="project" value="UniProtKB-KW"/>
</dbReference>